<dbReference type="EMBL" id="BSYJ01000006">
    <property type="protein sequence ID" value="GMG88476.1"/>
    <property type="molecule type" value="Genomic_DNA"/>
</dbReference>
<dbReference type="Proteomes" id="UP001224392">
    <property type="component" value="Unassembled WGS sequence"/>
</dbReference>
<name>A0ABQ6M291_9GAMM</name>
<gene>
    <name evidence="2" type="ORF">MNKW57_27970</name>
</gene>
<dbReference type="PANTHER" id="PTHR43752:SF2">
    <property type="entry name" value="BNR_ASP-BOX REPEAT FAMILY PROTEIN"/>
    <property type="match status" value="1"/>
</dbReference>
<evidence type="ECO:0000313" key="2">
    <source>
        <dbReference type="EMBL" id="GMG88476.1"/>
    </source>
</evidence>
<sequence>MTHRSLSLLAIALVFGLALRSYQTPTEPRFALDSDTVPAAHASPLFESGFASDGITQLVHAPAVAETAEGKLLAVWFAGSREGATDVNIYGATFENGEWSEDRIITSPTLASQSLKRYIKKVGNPVIARGPDDRLWLTFVTVTAGGWATSSINLAISDDHGETWSTPRKLVTSPFLNISTLVKGTPRFYEDGSMALPIYHELIGKFGELLRVSTDGEILSKTRITSGTDSLQPVVLPGATDNAIALLRHSGSIDEREVLLARTDDGGKTWTEATGTGLPNPNAAIAATRLPDGRIMAVANDTAKDRFRLALMVADADGTNWTTVRHLEDDTILHHSGLNADDYGIIMADALADEGAPEDRIAANAEAAVHSQCRRVSCRFQYDYPYLIRSGDTFHLLYTWNKTYIKHTRFNMAWLESQI</sequence>
<protein>
    <submittedName>
        <fullName evidence="2">Exo-alpha-sialidase</fullName>
    </submittedName>
</protein>
<feature type="domain" description="Sialidase" evidence="1">
    <location>
        <begin position="70"/>
        <end position="395"/>
    </location>
</feature>
<dbReference type="InterPro" id="IPR011040">
    <property type="entry name" value="Sialidase"/>
</dbReference>
<reference evidence="2 3" key="1">
    <citation type="submission" date="2023-04" db="EMBL/GenBank/DDBJ databases">
        <title>Marinobulbifer ophiurae gen. nov., sp. Nov., isolate from tissue of brittle star Ophioplocus japonicus.</title>
        <authorList>
            <person name="Kawano K."/>
            <person name="Sawayama S."/>
            <person name="Nakagawa S."/>
        </authorList>
    </citation>
    <scope>NUCLEOTIDE SEQUENCE [LARGE SCALE GENOMIC DNA]</scope>
    <source>
        <strain evidence="2 3">NKW57</strain>
    </source>
</reference>
<proteinExistence type="predicted"/>
<accession>A0ABQ6M291</accession>
<comment type="caution">
    <text evidence="2">The sequence shown here is derived from an EMBL/GenBank/DDBJ whole genome shotgun (WGS) entry which is preliminary data.</text>
</comment>
<dbReference type="SUPFAM" id="SSF50939">
    <property type="entry name" value="Sialidases"/>
    <property type="match status" value="1"/>
</dbReference>
<evidence type="ECO:0000313" key="3">
    <source>
        <dbReference type="Proteomes" id="UP001224392"/>
    </source>
</evidence>
<evidence type="ECO:0000259" key="1">
    <source>
        <dbReference type="Pfam" id="PF13088"/>
    </source>
</evidence>
<dbReference type="InterPro" id="IPR036278">
    <property type="entry name" value="Sialidase_sf"/>
</dbReference>
<dbReference type="PANTHER" id="PTHR43752">
    <property type="entry name" value="BNR/ASP-BOX REPEAT FAMILY PROTEIN"/>
    <property type="match status" value="1"/>
</dbReference>
<organism evidence="2 3">
    <name type="scientific">Biformimicrobium ophioploci</name>
    <dbReference type="NCBI Taxonomy" id="3036711"/>
    <lineage>
        <taxon>Bacteria</taxon>
        <taxon>Pseudomonadati</taxon>
        <taxon>Pseudomonadota</taxon>
        <taxon>Gammaproteobacteria</taxon>
        <taxon>Cellvibrionales</taxon>
        <taxon>Microbulbiferaceae</taxon>
        <taxon>Biformimicrobium</taxon>
    </lineage>
</organism>
<dbReference type="Gene3D" id="2.120.10.10">
    <property type="match status" value="2"/>
</dbReference>
<keyword evidence="3" id="KW-1185">Reference proteome</keyword>
<dbReference type="Pfam" id="PF13088">
    <property type="entry name" value="BNR_2"/>
    <property type="match status" value="1"/>
</dbReference>
<dbReference type="CDD" id="cd15482">
    <property type="entry name" value="Sialidase_non-viral"/>
    <property type="match status" value="1"/>
</dbReference>